<dbReference type="InterPro" id="IPR029058">
    <property type="entry name" value="AB_hydrolase_fold"/>
</dbReference>
<keyword evidence="4" id="KW-1185">Reference proteome</keyword>
<dbReference type="SUPFAM" id="SSF53474">
    <property type="entry name" value="alpha/beta-Hydrolases"/>
    <property type="match status" value="1"/>
</dbReference>
<dbReference type="RefSeq" id="WP_289414527.1">
    <property type="nucleotide sequence ID" value="NZ_JAQIBD010000005.1"/>
</dbReference>
<dbReference type="InterPro" id="IPR000073">
    <property type="entry name" value="AB_hydrolase_1"/>
</dbReference>
<keyword evidence="1" id="KW-1133">Transmembrane helix</keyword>
<sequence>MKKMFFSVIASILMIYFLVGLLLYLFQNSLIYYPTPLVKHAFTEKIFMNDDETIRVITLNEGKKNAIVYFGGNAESVAHSAEVFFDKFPEYTVYLVNYRGYGGSSGTPTQAGLFNDAIYIYDNIKKDHQHIIAIGRSLGSAVAVYLASQREIEKLVLITPFDTLQSVAQEQYPIFPMSFFLKDKYRSVEYVEKNSAKKTLMLIAQDDKIIPASHAYTLAKYFVQNDLTIKVIEGKGHNTISSDKSYYTLLKEFID</sequence>
<accession>A0ABT7R0S3</accession>
<dbReference type="GO" id="GO:0016787">
    <property type="term" value="F:hydrolase activity"/>
    <property type="evidence" value="ECO:0007669"/>
    <property type="project" value="UniProtKB-KW"/>
</dbReference>
<gene>
    <name evidence="3" type="ORF">PGH07_10925</name>
</gene>
<protein>
    <submittedName>
        <fullName evidence="3">Alpha/beta hydrolase</fullName>
    </submittedName>
</protein>
<keyword evidence="3" id="KW-0378">Hydrolase</keyword>
<proteinExistence type="predicted"/>
<comment type="caution">
    <text evidence="3">The sequence shown here is derived from an EMBL/GenBank/DDBJ whole genome shotgun (WGS) entry which is preliminary data.</text>
</comment>
<evidence type="ECO:0000259" key="2">
    <source>
        <dbReference type="Pfam" id="PF00561"/>
    </source>
</evidence>
<reference evidence="3" key="1">
    <citation type="submission" date="2023-01" db="EMBL/GenBank/DDBJ databases">
        <title>Sulfurovum sp. zt1-1 genome assembly.</title>
        <authorList>
            <person name="Wang J."/>
        </authorList>
    </citation>
    <scope>NUCLEOTIDE SEQUENCE</scope>
    <source>
        <strain evidence="3">Zt1-1</strain>
    </source>
</reference>
<dbReference type="Proteomes" id="UP001169069">
    <property type="component" value="Unassembled WGS sequence"/>
</dbReference>
<evidence type="ECO:0000313" key="3">
    <source>
        <dbReference type="EMBL" id="MDM5272685.1"/>
    </source>
</evidence>
<evidence type="ECO:0000313" key="4">
    <source>
        <dbReference type="Proteomes" id="UP001169069"/>
    </source>
</evidence>
<dbReference type="EMBL" id="JAQIBD010000005">
    <property type="protein sequence ID" value="MDM5272685.1"/>
    <property type="molecule type" value="Genomic_DNA"/>
</dbReference>
<dbReference type="Gene3D" id="3.40.50.1820">
    <property type="entry name" value="alpha/beta hydrolase"/>
    <property type="match status" value="1"/>
</dbReference>
<keyword evidence="1" id="KW-0812">Transmembrane</keyword>
<organism evidence="3 4">
    <name type="scientific">Sulfurovum zhangzhouensis</name>
    <dbReference type="NCBI Taxonomy" id="3019067"/>
    <lineage>
        <taxon>Bacteria</taxon>
        <taxon>Pseudomonadati</taxon>
        <taxon>Campylobacterota</taxon>
        <taxon>Epsilonproteobacteria</taxon>
        <taxon>Campylobacterales</taxon>
        <taxon>Sulfurovaceae</taxon>
        <taxon>Sulfurovum</taxon>
    </lineage>
</organism>
<dbReference type="Pfam" id="PF00561">
    <property type="entry name" value="Abhydrolase_1"/>
    <property type="match status" value="1"/>
</dbReference>
<evidence type="ECO:0000256" key="1">
    <source>
        <dbReference type="SAM" id="Phobius"/>
    </source>
</evidence>
<name>A0ABT7R0S3_9BACT</name>
<keyword evidence="1" id="KW-0472">Membrane</keyword>
<dbReference type="PANTHER" id="PTHR12277">
    <property type="entry name" value="ALPHA/BETA HYDROLASE DOMAIN-CONTAINING PROTEIN"/>
    <property type="match status" value="1"/>
</dbReference>
<feature type="transmembrane region" description="Helical" evidence="1">
    <location>
        <begin position="5"/>
        <end position="26"/>
    </location>
</feature>
<dbReference type="PANTHER" id="PTHR12277:SF81">
    <property type="entry name" value="PROTEIN ABHD13"/>
    <property type="match status" value="1"/>
</dbReference>
<feature type="domain" description="AB hydrolase-1" evidence="2">
    <location>
        <begin position="66"/>
        <end position="176"/>
    </location>
</feature>